<comment type="function">
    <text evidence="15">Is involved in NO detoxification in an aerobic process, termed nitric oxide dioxygenase (NOD) reaction that utilizes O(2) and NAD(P)H to convert NO to nitrate, which protects the bacterium from various noxious nitrogen compounds. Therefore, plays a central role in the inducible response to nitrosative stress.</text>
</comment>
<feature type="domain" description="FAD-binding FR-type" evidence="17">
    <location>
        <begin position="152"/>
        <end position="261"/>
    </location>
</feature>
<keyword evidence="5 15" id="KW-0561">Oxygen transport</keyword>
<comment type="similarity">
    <text evidence="1 15">In the C-terminal section; belongs to the flavoprotein pyridine nucleotide cytochrome reductase family.</text>
</comment>
<evidence type="ECO:0000313" key="19">
    <source>
        <dbReference type="Proteomes" id="UP000239047"/>
    </source>
</evidence>
<proteinExistence type="inferred from homology"/>
<feature type="binding site" evidence="15">
    <location>
        <begin position="388"/>
        <end position="391"/>
    </location>
    <ligand>
        <name>FAD</name>
        <dbReference type="ChEBI" id="CHEBI:57692"/>
    </ligand>
</feature>
<feature type="region of interest" description="Reductase" evidence="15">
    <location>
        <begin position="149"/>
        <end position="395"/>
    </location>
</feature>
<protein>
    <recommendedName>
        <fullName evidence="15">Flavohemoprotein</fullName>
    </recommendedName>
    <alternativeName>
        <fullName evidence="15">Flavohemoglobin</fullName>
    </alternativeName>
    <alternativeName>
        <fullName evidence="15">Hemoglobin-like protein</fullName>
    </alternativeName>
    <alternativeName>
        <fullName evidence="15">Nitric oxide dioxygenase</fullName>
        <shortName evidence="15">NO oxygenase</shortName>
        <shortName evidence="15">NOD</shortName>
        <ecNumber evidence="15">1.14.12.17</ecNumber>
    </alternativeName>
</protein>
<dbReference type="InterPro" id="IPR001709">
    <property type="entry name" value="Flavoprot_Pyr_Nucl_cyt_Rdtase"/>
</dbReference>
<dbReference type="InterPro" id="IPR017938">
    <property type="entry name" value="Riboflavin_synthase-like_b-brl"/>
</dbReference>
<dbReference type="InterPro" id="IPR012292">
    <property type="entry name" value="Globin/Proto"/>
</dbReference>
<dbReference type="PRINTS" id="PR00371">
    <property type="entry name" value="FPNCR"/>
</dbReference>
<dbReference type="SUPFAM" id="SSF52343">
    <property type="entry name" value="Ferredoxin reductase-like, C-terminal NADP-linked domain"/>
    <property type="match status" value="1"/>
</dbReference>
<keyword evidence="15" id="KW-0216">Detoxification</keyword>
<dbReference type="CDD" id="cd14777">
    <property type="entry name" value="Yhb1-globin-like"/>
    <property type="match status" value="1"/>
</dbReference>
<reference evidence="18 19" key="1">
    <citation type="submission" date="2018-02" db="EMBL/GenBank/DDBJ databases">
        <title>Jeotgalibacillus proteolyticum sp. nov. a protease producing bacterium isolated from ocean sediments of Laizhou Bay.</title>
        <authorList>
            <person name="Li Y."/>
        </authorList>
    </citation>
    <scope>NUCLEOTIDE SEQUENCE [LARGE SCALE GENOMIC DNA]</scope>
    <source>
        <strain evidence="18 19">22-7</strain>
    </source>
</reference>
<dbReference type="EMBL" id="PREZ01000003">
    <property type="protein sequence ID" value="PPA70799.1"/>
    <property type="molecule type" value="Genomic_DNA"/>
</dbReference>
<dbReference type="OrthoDB" id="9801223at2"/>
<accession>A0A2S5GCS6</accession>
<evidence type="ECO:0000256" key="12">
    <source>
        <dbReference type="ARBA" id="ARBA00023027"/>
    </source>
</evidence>
<dbReference type="PROSITE" id="PS51384">
    <property type="entry name" value="FAD_FR"/>
    <property type="match status" value="1"/>
</dbReference>
<feature type="site" description="Influences the redox potential of the prosthetic heme and FAD groups" evidence="15">
    <location>
        <position position="84"/>
    </location>
</feature>
<sequence>MLSQKTMDIIKATAPVLEVTGTEITTKFYQMLFDAHPELLNIFNHTNQKQGRQQTALANAVYAAAVNIERLEAILPAVGKIAHKHRSLGVKPEHYPVVGEFLLKAIKEVLQDGATEEILQAWAEAYGVIADVFISLEKEMYKEAEAIEGGWNGFKEFIITKKVEESSVITSFYLKPADKSALPSYLPGQYITVQLQIPGENYTQNRQYSLSSAYTPDYYRISVKREDEQDPNGTVSPYLHTNLLEGDSIFVSVPAGDFYIDVNDQAPITLISGGVGVTPMYSMLESITQQNSARPVTFIHAARSQAVHAFAKEVAALADSLQNGKSYVVYEQGDNVSDFTGYLTPEILKQIVDQQSSFYVCGPVPFMKAVINALAEIGVPAEQVHYEFFGPAIAI</sequence>
<dbReference type="Gene3D" id="2.40.30.10">
    <property type="entry name" value="Translation factors"/>
    <property type="match status" value="1"/>
</dbReference>
<dbReference type="GO" id="GO:0046210">
    <property type="term" value="P:nitric oxide catabolic process"/>
    <property type="evidence" value="ECO:0007669"/>
    <property type="project" value="TreeGrafter"/>
</dbReference>
<feature type="site" description="Influences the redox potential of the prosthetic heme and FAD groups" evidence="15">
    <location>
        <position position="387"/>
    </location>
</feature>
<dbReference type="HAMAP" id="MF_01252">
    <property type="entry name" value="Hmp"/>
    <property type="match status" value="1"/>
</dbReference>
<evidence type="ECO:0000256" key="5">
    <source>
        <dbReference type="ARBA" id="ARBA00022621"/>
    </source>
</evidence>
<comment type="cofactor">
    <cofactor evidence="15">
        <name>heme b</name>
        <dbReference type="ChEBI" id="CHEBI:60344"/>
    </cofactor>
    <text evidence="15">Binds 1 heme b (iron(II)-protoporphyrin IX) group per subunit.</text>
</comment>
<evidence type="ECO:0000256" key="6">
    <source>
        <dbReference type="ARBA" id="ARBA00022630"/>
    </source>
</evidence>
<feature type="active site" description="Charge relay system" evidence="15">
    <location>
        <position position="137"/>
    </location>
</feature>
<dbReference type="InterPro" id="IPR039261">
    <property type="entry name" value="FNR_nucleotide-bd"/>
</dbReference>
<dbReference type="SUPFAM" id="SSF63380">
    <property type="entry name" value="Riboflavin synthase domain-like"/>
    <property type="match status" value="1"/>
</dbReference>
<dbReference type="Gene3D" id="1.10.490.10">
    <property type="entry name" value="Globins"/>
    <property type="match status" value="1"/>
</dbReference>
<dbReference type="InterPro" id="IPR023950">
    <property type="entry name" value="Hmp"/>
</dbReference>
<feature type="domain" description="Globin" evidence="16">
    <location>
        <begin position="1"/>
        <end position="138"/>
    </location>
</feature>
<feature type="binding site" description="proximal binding residue" evidence="15">
    <location>
        <position position="85"/>
    </location>
    <ligand>
        <name>heme b</name>
        <dbReference type="ChEBI" id="CHEBI:60344"/>
    </ligand>
    <ligandPart>
        <name>Fe</name>
        <dbReference type="ChEBI" id="CHEBI:18248"/>
    </ligandPart>
</feature>
<organism evidence="18 19">
    <name type="scientific">Jeotgalibacillus proteolyticus</name>
    <dbReference type="NCBI Taxonomy" id="2082395"/>
    <lineage>
        <taxon>Bacteria</taxon>
        <taxon>Bacillati</taxon>
        <taxon>Bacillota</taxon>
        <taxon>Bacilli</taxon>
        <taxon>Bacillales</taxon>
        <taxon>Caryophanaceae</taxon>
        <taxon>Jeotgalibacillus</taxon>
    </lineage>
</organism>
<keyword evidence="7 15" id="KW-0479">Metal-binding</keyword>
<dbReference type="PANTHER" id="PTHR43396">
    <property type="entry name" value="FLAVOHEMOPROTEIN"/>
    <property type="match status" value="1"/>
</dbReference>
<keyword evidence="19" id="KW-1185">Reference proteome</keyword>
<dbReference type="InterPro" id="IPR017927">
    <property type="entry name" value="FAD-bd_FR_type"/>
</dbReference>
<feature type="binding site" evidence="15">
    <location>
        <position position="190"/>
    </location>
    <ligand>
        <name>FAD</name>
        <dbReference type="ChEBI" id="CHEBI:57692"/>
    </ligand>
</feature>
<evidence type="ECO:0000256" key="3">
    <source>
        <dbReference type="ARBA" id="ARBA00022448"/>
    </source>
</evidence>
<feature type="binding site" evidence="15">
    <location>
        <begin position="274"/>
        <end position="279"/>
    </location>
    <ligand>
        <name>NADP(+)</name>
        <dbReference type="ChEBI" id="CHEBI:58349"/>
    </ligand>
</feature>
<dbReference type="FunFam" id="1.10.490.10:FF:000003">
    <property type="entry name" value="Flavohemoprotein"/>
    <property type="match status" value="1"/>
</dbReference>
<dbReference type="AlphaFoldDB" id="A0A2S5GCS6"/>
<evidence type="ECO:0000256" key="9">
    <source>
        <dbReference type="ARBA" id="ARBA00022857"/>
    </source>
</evidence>
<keyword evidence="8 15" id="KW-0274">FAD</keyword>
<dbReference type="Pfam" id="PF00042">
    <property type="entry name" value="Globin"/>
    <property type="match status" value="1"/>
</dbReference>
<evidence type="ECO:0000259" key="17">
    <source>
        <dbReference type="PROSITE" id="PS51384"/>
    </source>
</evidence>
<keyword evidence="6 15" id="KW-0285">Flavoprotein</keyword>
<evidence type="ECO:0000256" key="1">
    <source>
        <dbReference type="ARBA" id="ARBA00006401"/>
    </source>
</evidence>
<comment type="catalytic activity">
    <reaction evidence="13 15">
        <text>2 nitric oxide + NADH + 2 O2 = 2 nitrate + NAD(+) + H(+)</text>
        <dbReference type="Rhea" id="RHEA:19469"/>
        <dbReference type="ChEBI" id="CHEBI:15378"/>
        <dbReference type="ChEBI" id="CHEBI:15379"/>
        <dbReference type="ChEBI" id="CHEBI:16480"/>
        <dbReference type="ChEBI" id="CHEBI:17632"/>
        <dbReference type="ChEBI" id="CHEBI:57540"/>
        <dbReference type="ChEBI" id="CHEBI:57945"/>
        <dbReference type="EC" id="1.14.12.17"/>
    </reaction>
</comment>
<evidence type="ECO:0000256" key="14">
    <source>
        <dbReference type="ARBA" id="ARBA00049433"/>
    </source>
</evidence>
<dbReference type="PRINTS" id="PR00410">
    <property type="entry name" value="PHEHYDRXLASE"/>
</dbReference>
<gene>
    <name evidence="15" type="primary">hmp</name>
    <name evidence="18" type="ORF">C4B60_08380</name>
</gene>
<evidence type="ECO:0000256" key="2">
    <source>
        <dbReference type="ARBA" id="ARBA00008414"/>
    </source>
</evidence>
<dbReference type="GO" id="GO:0019825">
    <property type="term" value="F:oxygen binding"/>
    <property type="evidence" value="ECO:0007669"/>
    <property type="project" value="InterPro"/>
</dbReference>
<dbReference type="CDD" id="cd06184">
    <property type="entry name" value="flavohem_like_fad_nad_binding"/>
    <property type="match status" value="1"/>
</dbReference>
<dbReference type="EC" id="1.14.12.17" evidence="15"/>
<keyword evidence="4 15" id="KW-0349">Heme</keyword>
<dbReference type="GO" id="GO:0005344">
    <property type="term" value="F:oxygen carrier activity"/>
    <property type="evidence" value="ECO:0007669"/>
    <property type="project" value="UniProtKB-UniRule"/>
</dbReference>
<evidence type="ECO:0000256" key="4">
    <source>
        <dbReference type="ARBA" id="ARBA00022617"/>
    </source>
</evidence>
<dbReference type="FunFam" id="3.40.50.80:FF:000010">
    <property type="entry name" value="Flavohemoprotein"/>
    <property type="match status" value="1"/>
</dbReference>
<keyword evidence="9 15" id="KW-0521">NADP</keyword>
<keyword evidence="10 15" id="KW-0560">Oxidoreductase</keyword>
<dbReference type="GO" id="GO:0046872">
    <property type="term" value="F:metal ion binding"/>
    <property type="evidence" value="ECO:0007669"/>
    <property type="project" value="UniProtKB-KW"/>
</dbReference>
<dbReference type="InterPro" id="IPR001433">
    <property type="entry name" value="OxRdtase_FAD/NAD-bd"/>
</dbReference>
<dbReference type="PROSITE" id="PS01033">
    <property type="entry name" value="GLOBIN"/>
    <property type="match status" value="1"/>
</dbReference>
<evidence type="ECO:0000256" key="8">
    <source>
        <dbReference type="ARBA" id="ARBA00022827"/>
    </source>
</evidence>
<dbReference type="GO" id="GO:0009636">
    <property type="term" value="P:response to toxic substance"/>
    <property type="evidence" value="ECO:0007669"/>
    <property type="project" value="UniProtKB-KW"/>
</dbReference>
<dbReference type="InterPro" id="IPR000971">
    <property type="entry name" value="Globin"/>
</dbReference>
<dbReference type="GO" id="GO:0008941">
    <property type="term" value="F:nitric oxide dioxygenase NAD(P)H activity"/>
    <property type="evidence" value="ECO:0007669"/>
    <property type="project" value="UniProtKB-UniRule"/>
</dbReference>
<comment type="catalytic activity">
    <reaction evidence="14 15">
        <text>2 nitric oxide + NADPH + 2 O2 = 2 nitrate + NADP(+) + H(+)</text>
        <dbReference type="Rhea" id="RHEA:19465"/>
        <dbReference type="ChEBI" id="CHEBI:15378"/>
        <dbReference type="ChEBI" id="CHEBI:15379"/>
        <dbReference type="ChEBI" id="CHEBI:16480"/>
        <dbReference type="ChEBI" id="CHEBI:17632"/>
        <dbReference type="ChEBI" id="CHEBI:57783"/>
        <dbReference type="ChEBI" id="CHEBI:58349"/>
        <dbReference type="EC" id="1.14.12.17"/>
    </reaction>
</comment>
<dbReference type="Gene3D" id="3.40.50.80">
    <property type="entry name" value="Nucleotide-binding domain of ferredoxin-NADP reductase (FNR) module"/>
    <property type="match status" value="1"/>
</dbReference>
<evidence type="ECO:0000256" key="15">
    <source>
        <dbReference type="HAMAP-Rule" id="MF_01252"/>
    </source>
</evidence>
<dbReference type="FunFam" id="2.40.30.10:FF:000034">
    <property type="entry name" value="Flavohemoprotein"/>
    <property type="match status" value="1"/>
</dbReference>
<dbReference type="NCBIfam" id="NF009805">
    <property type="entry name" value="PRK13289.1"/>
    <property type="match status" value="1"/>
</dbReference>
<feature type="active site" description="Charge relay system" evidence="15">
    <location>
        <position position="95"/>
    </location>
</feature>
<comment type="domain">
    <text evidence="15">Consists of two distinct domains; an N-terminal heme-containing oxygen-binding domain and a C-terminal reductase domain with binding sites for FAD and NAD(P)H.</text>
</comment>
<comment type="cofactor">
    <cofactor evidence="15">
        <name>FAD</name>
        <dbReference type="ChEBI" id="CHEBI:57692"/>
    </cofactor>
    <text evidence="15">Binds 1 FAD per subunit.</text>
</comment>
<evidence type="ECO:0000313" key="18">
    <source>
        <dbReference type="EMBL" id="PPA70799.1"/>
    </source>
</evidence>
<dbReference type="RefSeq" id="WP_104057549.1">
    <property type="nucleotide sequence ID" value="NZ_PREZ01000003.1"/>
</dbReference>
<dbReference type="PANTHER" id="PTHR43396:SF3">
    <property type="entry name" value="FLAVOHEMOPROTEIN"/>
    <property type="match status" value="1"/>
</dbReference>
<feature type="site" description="Involved in heme-bound ligand stabilization and O-O bond activation" evidence="15">
    <location>
        <position position="29"/>
    </location>
</feature>
<keyword evidence="3 15" id="KW-0813">Transport</keyword>
<name>A0A2S5GCS6_9BACL</name>
<comment type="similarity">
    <text evidence="2 15">Belongs to the globin family. Two-domain flavohemoproteins subfamily.</text>
</comment>
<dbReference type="GO" id="GO:0071500">
    <property type="term" value="P:cellular response to nitrosative stress"/>
    <property type="evidence" value="ECO:0007669"/>
    <property type="project" value="TreeGrafter"/>
</dbReference>
<evidence type="ECO:0000256" key="10">
    <source>
        <dbReference type="ARBA" id="ARBA00023002"/>
    </source>
</evidence>
<evidence type="ECO:0000256" key="7">
    <source>
        <dbReference type="ARBA" id="ARBA00022723"/>
    </source>
</evidence>
<comment type="caution">
    <text evidence="18">The sequence shown here is derived from an EMBL/GenBank/DDBJ whole genome shotgun (WGS) entry which is preliminary data.</text>
</comment>
<dbReference type="Pfam" id="PF00175">
    <property type="entry name" value="NAD_binding_1"/>
    <property type="match status" value="1"/>
</dbReference>
<dbReference type="InterPro" id="IPR009050">
    <property type="entry name" value="Globin-like_sf"/>
</dbReference>
<keyword evidence="12 15" id="KW-0520">NAD</keyword>
<evidence type="ECO:0000256" key="11">
    <source>
        <dbReference type="ARBA" id="ARBA00023004"/>
    </source>
</evidence>
<dbReference type="SUPFAM" id="SSF46458">
    <property type="entry name" value="Globin-like"/>
    <property type="match status" value="1"/>
</dbReference>
<dbReference type="GO" id="GO:0020037">
    <property type="term" value="F:heme binding"/>
    <property type="evidence" value="ECO:0007669"/>
    <property type="project" value="InterPro"/>
</dbReference>
<keyword evidence="11 15" id="KW-0408">Iron</keyword>
<dbReference type="Proteomes" id="UP000239047">
    <property type="component" value="Unassembled WGS sequence"/>
</dbReference>
<evidence type="ECO:0000256" key="13">
    <source>
        <dbReference type="ARBA" id="ARBA00048649"/>
    </source>
</evidence>
<evidence type="ECO:0000259" key="16">
    <source>
        <dbReference type="PROSITE" id="PS01033"/>
    </source>
</evidence>
<dbReference type="GO" id="GO:0071949">
    <property type="term" value="F:FAD binding"/>
    <property type="evidence" value="ECO:0007669"/>
    <property type="project" value="InterPro"/>
</dbReference>
<dbReference type="Pfam" id="PF00970">
    <property type="entry name" value="FAD_binding_6"/>
    <property type="match status" value="1"/>
</dbReference>
<dbReference type="InterPro" id="IPR008333">
    <property type="entry name" value="Cbr1-like_FAD-bd_dom"/>
</dbReference>
<feature type="binding site" evidence="15">
    <location>
        <begin position="206"/>
        <end position="209"/>
    </location>
    <ligand>
        <name>FAD</name>
        <dbReference type="ChEBI" id="CHEBI:57692"/>
    </ligand>
</feature>